<keyword evidence="7" id="KW-1185">Reference proteome</keyword>
<feature type="compositionally biased region" description="Polar residues" evidence="4">
    <location>
        <begin position="381"/>
        <end position="391"/>
    </location>
</feature>
<dbReference type="PANTHER" id="PTHR18921:SF2">
    <property type="entry name" value="THYROID RECEPTOR-INTERACTING PROTEIN 11"/>
    <property type="match status" value="1"/>
</dbReference>
<dbReference type="GO" id="GO:0006888">
    <property type="term" value="P:endoplasmic reticulum to Golgi vesicle-mediated transport"/>
    <property type="evidence" value="ECO:0007669"/>
    <property type="project" value="TreeGrafter"/>
</dbReference>
<reference evidence="6 7" key="1">
    <citation type="journal article" date="2011" name="PLoS Pathog.">
        <title>Endophytic Life Strategies Decoded by Genome and Transcriptome Analyses of the Mutualistic Root Symbiont Piriformospora indica.</title>
        <authorList>
            <person name="Zuccaro A."/>
            <person name="Lahrmann U."/>
            <person name="Guldener U."/>
            <person name="Langen G."/>
            <person name="Pfiffi S."/>
            <person name="Biedenkopf D."/>
            <person name="Wong P."/>
            <person name="Samans B."/>
            <person name="Grimm C."/>
            <person name="Basiewicz M."/>
            <person name="Murat C."/>
            <person name="Martin F."/>
            <person name="Kogel K.H."/>
        </authorList>
    </citation>
    <scope>NUCLEOTIDE SEQUENCE [LARGE SCALE GENOMIC DNA]</scope>
    <source>
        <strain evidence="6 7">DSM 11827</strain>
    </source>
</reference>
<dbReference type="InterPro" id="IPR019459">
    <property type="entry name" value="GRAB"/>
</dbReference>
<accession>G4TQZ2</accession>
<evidence type="ECO:0000256" key="2">
    <source>
        <dbReference type="ARBA" id="ARBA00023034"/>
    </source>
</evidence>
<gene>
    <name evidence="6" type="ORF">PIIN_07690</name>
</gene>
<dbReference type="InterPro" id="IPR000237">
    <property type="entry name" value="GRIP_dom"/>
</dbReference>
<organism evidence="6 7">
    <name type="scientific">Serendipita indica (strain DSM 11827)</name>
    <name type="common">Root endophyte fungus</name>
    <name type="synonym">Piriformospora indica</name>
    <dbReference type="NCBI Taxonomy" id="1109443"/>
    <lineage>
        <taxon>Eukaryota</taxon>
        <taxon>Fungi</taxon>
        <taxon>Dikarya</taxon>
        <taxon>Basidiomycota</taxon>
        <taxon>Agaricomycotina</taxon>
        <taxon>Agaricomycetes</taxon>
        <taxon>Sebacinales</taxon>
        <taxon>Serendipitaceae</taxon>
        <taxon>Serendipita</taxon>
    </lineage>
</organism>
<keyword evidence="2" id="KW-0333">Golgi apparatus</keyword>
<feature type="region of interest" description="Disordered" evidence="4">
    <location>
        <begin position="450"/>
        <end position="519"/>
    </location>
</feature>
<dbReference type="EMBL" id="CAFZ01000248">
    <property type="protein sequence ID" value="CCA73735.1"/>
    <property type="molecule type" value="Genomic_DNA"/>
</dbReference>
<dbReference type="PROSITE" id="PS50913">
    <property type="entry name" value="GRIP"/>
    <property type="match status" value="1"/>
</dbReference>
<dbReference type="GO" id="GO:0031267">
    <property type="term" value="F:small GTPase binding"/>
    <property type="evidence" value="ECO:0007669"/>
    <property type="project" value="TreeGrafter"/>
</dbReference>
<dbReference type="OMA" id="QAMHNWE"/>
<sequence length="519" mass="57022">MSRNSIDARTRVVNGNETPRASFDKPKGNDSAVLDGNGASGSTLEQVQAELERTKLEKETLEGQYRTLLDRLSDMKSKIGTKLQQDANEDLQNTIASLHSELTSSNAESERVTKELDALRNTLQQTQQASSRAHSTELSALTSEAQSLRDQVKESQELLERARLEKEEWERVLVDERVLCERLRGDNYILKRDAENERVARQRFEAERDEERKRADNLEAVLSEFEAGQERAISELKATYTAQIDSLTQSLAEYKSRALNAEVELDSNQTSSSRVAELEKELKEKSMLLNKVRQEAVTLNEHLIQALRRLRKFSADPTSTGAGSNGANVGPSYVDRRLVTNVLLQFITAPRADAKRFEMLNLLGGILGWNDDERRQAGLQRGNSSSSGTNTPKVKPKNNVEEEKAEDSFSKMWVEFLLKESSQGASSSTSPAGHGHSPSTAYTPSNYAPSSYAKSAYAPSNAPKSTYAASSIGAPSPTESTYNLPPLPSLPGAGGRSTSGAYRLPSLSRGFSGKSDGNP</sequence>
<dbReference type="GO" id="GO:0005794">
    <property type="term" value="C:Golgi apparatus"/>
    <property type="evidence" value="ECO:0007669"/>
    <property type="project" value="UniProtKB-SubCell"/>
</dbReference>
<dbReference type="GO" id="GO:0007030">
    <property type="term" value="P:Golgi organization"/>
    <property type="evidence" value="ECO:0007669"/>
    <property type="project" value="TreeGrafter"/>
</dbReference>
<protein>
    <submittedName>
        <fullName evidence="6">Related to RUD3-suppressor of uso1-1 transport defect</fullName>
    </submittedName>
</protein>
<dbReference type="eggNOG" id="ENOG502RYXN">
    <property type="taxonomic scope" value="Eukaryota"/>
</dbReference>
<feature type="domain" description="GRIP" evidence="5">
    <location>
        <begin position="329"/>
        <end position="380"/>
    </location>
</feature>
<keyword evidence="3" id="KW-0175">Coiled coil</keyword>
<evidence type="ECO:0000313" key="6">
    <source>
        <dbReference type="EMBL" id="CCA73735.1"/>
    </source>
</evidence>
<dbReference type="AlphaFoldDB" id="G4TQZ2"/>
<feature type="compositionally biased region" description="Basic and acidic residues" evidence="4">
    <location>
        <begin position="1"/>
        <end position="10"/>
    </location>
</feature>
<evidence type="ECO:0000313" key="7">
    <source>
        <dbReference type="Proteomes" id="UP000007148"/>
    </source>
</evidence>
<dbReference type="STRING" id="1109443.G4TQZ2"/>
<evidence type="ECO:0000259" key="5">
    <source>
        <dbReference type="PROSITE" id="PS50913"/>
    </source>
</evidence>
<dbReference type="HOGENOM" id="CLU_020680_2_0_1"/>
<evidence type="ECO:0000256" key="3">
    <source>
        <dbReference type="ARBA" id="ARBA00023054"/>
    </source>
</evidence>
<evidence type="ECO:0000256" key="1">
    <source>
        <dbReference type="ARBA" id="ARBA00004555"/>
    </source>
</evidence>
<dbReference type="InParanoid" id="G4TQZ2"/>
<dbReference type="PANTHER" id="PTHR18921">
    <property type="entry name" value="MYOSIN HEAVY CHAIN - RELATED"/>
    <property type="match status" value="1"/>
</dbReference>
<dbReference type="Pfam" id="PF10375">
    <property type="entry name" value="GRAB"/>
    <property type="match status" value="1"/>
</dbReference>
<name>G4TQZ2_SERID</name>
<feature type="region of interest" description="Disordered" evidence="4">
    <location>
        <begin position="124"/>
        <end position="147"/>
    </location>
</feature>
<feature type="region of interest" description="Disordered" evidence="4">
    <location>
        <begin position="378"/>
        <end position="406"/>
    </location>
</feature>
<feature type="region of interest" description="Disordered" evidence="4">
    <location>
        <begin position="1"/>
        <end position="42"/>
    </location>
</feature>
<comment type="subcellular location">
    <subcellularLocation>
        <location evidence="1">Golgi apparatus</location>
    </subcellularLocation>
</comment>
<dbReference type="OrthoDB" id="425925at2759"/>
<feature type="region of interest" description="Disordered" evidence="4">
    <location>
        <begin position="423"/>
        <end position="442"/>
    </location>
</feature>
<evidence type="ECO:0000256" key="4">
    <source>
        <dbReference type="SAM" id="MobiDB-lite"/>
    </source>
</evidence>
<comment type="caution">
    <text evidence="6">The sequence shown here is derived from an EMBL/GenBank/DDBJ whole genome shotgun (WGS) entry which is preliminary data.</text>
</comment>
<proteinExistence type="predicted"/>
<dbReference type="Proteomes" id="UP000007148">
    <property type="component" value="Unassembled WGS sequence"/>
</dbReference>
<feature type="compositionally biased region" description="Low complexity" evidence="4">
    <location>
        <begin position="450"/>
        <end position="465"/>
    </location>
</feature>